<feature type="transmembrane region" description="Helical" evidence="2">
    <location>
        <begin position="120"/>
        <end position="146"/>
    </location>
</feature>
<keyword evidence="5" id="KW-1185">Reference proteome</keyword>
<dbReference type="OrthoDB" id="5866299at2759"/>
<gene>
    <name evidence="4" type="ORF">ANCCAN_11752</name>
</gene>
<feature type="region of interest" description="Disordered" evidence="1">
    <location>
        <begin position="36"/>
        <end position="56"/>
    </location>
</feature>
<keyword evidence="2" id="KW-0472">Membrane</keyword>
<evidence type="ECO:0000256" key="3">
    <source>
        <dbReference type="SAM" id="SignalP"/>
    </source>
</evidence>
<comment type="caution">
    <text evidence="4">The sequence shown here is derived from an EMBL/GenBank/DDBJ whole genome shotgun (WGS) entry which is preliminary data.</text>
</comment>
<dbReference type="AlphaFoldDB" id="A0A368GHD6"/>
<evidence type="ECO:0000313" key="5">
    <source>
        <dbReference type="Proteomes" id="UP000252519"/>
    </source>
</evidence>
<evidence type="ECO:0000256" key="2">
    <source>
        <dbReference type="SAM" id="Phobius"/>
    </source>
</evidence>
<accession>A0A368GHD6</accession>
<sequence length="172" mass="19010">MRPSYMSALLFTLLVSYICAQSVDEEAYVHVAEGSGRYSSDDEDIEGSSLPRDANYATTPVVHPRLTQGPATRWKTNTMKYPTIIQTQWVTTFATSTPRVGIETTEGDRAASQQTLSPNIILLIVGLLVFIVIIVVIAVCCFKCCISKFLSSFFKSVNNHSNQEILHITENG</sequence>
<keyword evidence="2" id="KW-1133">Transmembrane helix</keyword>
<protein>
    <submittedName>
        <fullName evidence="4">Uncharacterized protein</fullName>
    </submittedName>
</protein>
<feature type="chain" id="PRO_5016727651" evidence="3">
    <location>
        <begin position="21"/>
        <end position="172"/>
    </location>
</feature>
<dbReference type="Proteomes" id="UP000252519">
    <property type="component" value="Unassembled WGS sequence"/>
</dbReference>
<organism evidence="4 5">
    <name type="scientific">Ancylostoma caninum</name>
    <name type="common">Dog hookworm</name>
    <dbReference type="NCBI Taxonomy" id="29170"/>
    <lineage>
        <taxon>Eukaryota</taxon>
        <taxon>Metazoa</taxon>
        <taxon>Ecdysozoa</taxon>
        <taxon>Nematoda</taxon>
        <taxon>Chromadorea</taxon>
        <taxon>Rhabditida</taxon>
        <taxon>Rhabditina</taxon>
        <taxon>Rhabditomorpha</taxon>
        <taxon>Strongyloidea</taxon>
        <taxon>Ancylostomatidae</taxon>
        <taxon>Ancylostomatinae</taxon>
        <taxon>Ancylostoma</taxon>
    </lineage>
</organism>
<feature type="signal peptide" evidence="3">
    <location>
        <begin position="1"/>
        <end position="20"/>
    </location>
</feature>
<keyword evidence="3" id="KW-0732">Signal</keyword>
<evidence type="ECO:0000313" key="4">
    <source>
        <dbReference type="EMBL" id="RCN42267.1"/>
    </source>
</evidence>
<evidence type="ECO:0000256" key="1">
    <source>
        <dbReference type="SAM" id="MobiDB-lite"/>
    </source>
</evidence>
<keyword evidence="2" id="KW-0812">Transmembrane</keyword>
<name>A0A368GHD6_ANCCA</name>
<dbReference type="EMBL" id="JOJR01000202">
    <property type="protein sequence ID" value="RCN42267.1"/>
    <property type="molecule type" value="Genomic_DNA"/>
</dbReference>
<proteinExistence type="predicted"/>
<reference evidence="4 5" key="1">
    <citation type="submission" date="2014-10" db="EMBL/GenBank/DDBJ databases">
        <title>Draft genome of the hookworm Ancylostoma caninum.</title>
        <authorList>
            <person name="Mitreva M."/>
        </authorList>
    </citation>
    <scope>NUCLEOTIDE SEQUENCE [LARGE SCALE GENOMIC DNA]</scope>
    <source>
        <strain evidence="4 5">Baltimore</strain>
    </source>
</reference>